<feature type="non-terminal residue" evidence="2">
    <location>
        <position position="1"/>
    </location>
</feature>
<dbReference type="GO" id="GO:0005737">
    <property type="term" value="C:cytoplasm"/>
    <property type="evidence" value="ECO:0007669"/>
    <property type="project" value="TreeGrafter"/>
</dbReference>
<keyword evidence="3" id="KW-1185">Reference proteome</keyword>
<reference key="2">
    <citation type="submission" date="2011-10" db="EMBL/GenBank/DDBJ databases">
        <title>The genome and transcriptome sequence of Clonorchis sinensis provide insights into the carcinogenic liver fluke.</title>
        <authorList>
            <person name="Wang X."/>
            <person name="Huang Y."/>
            <person name="Chen W."/>
            <person name="Liu H."/>
            <person name="Guo L."/>
            <person name="Chen Y."/>
            <person name="Luo F."/>
            <person name="Zhou W."/>
            <person name="Sun J."/>
            <person name="Mao Q."/>
            <person name="Liang P."/>
            <person name="Zhou C."/>
            <person name="Tian Y."/>
            <person name="Men J."/>
            <person name="Lv X."/>
            <person name="Huang L."/>
            <person name="Zhou J."/>
            <person name="Hu Y."/>
            <person name="Li R."/>
            <person name="Zhang F."/>
            <person name="Lei H."/>
            <person name="Li X."/>
            <person name="Hu X."/>
            <person name="Liang C."/>
            <person name="Xu J."/>
            <person name="Wu Z."/>
            <person name="Yu X."/>
        </authorList>
    </citation>
    <scope>NUCLEOTIDE SEQUENCE</scope>
    <source>
        <strain>Henan</strain>
    </source>
</reference>
<dbReference type="GO" id="GO:0031931">
    <property type="term" value="C:TORC1 complex"/>
    <property type="evidence" value="ECO:0007669"/>
    <property type="project" value="InterPro"/>
</dbReference>
<dbReference type="InterPro" id="IPR001680">
    <property type="entry name" value="WD40_rpt"/>
</dbReference>
<dbReference type="GO" id="GO:0071230">
    <property type="term" value="P:cellular response to amino acid stimulus"/>
    <property type="evidence" value="ECO:0007669"/>
    <property type="project" value="TreeGrafter"/>
</dbReference>
<dbReference type="GO" id="GO:0031929">
    <property type="term" value="P:TOR signaling"/>
    <property type="evidence" value="ECO:0007669"/>
    <property type="project" value="InterPro"/>
</dbReference>
<dbReference type="GO" id="GO:0030674">
    <property type="term" value="F:protein-macromolecule adaptor activity"/>
    <property type="evidence" value="ECO:0007669"/>
    <property type="project" value="TreeGrafter"/>
</dbReference>
<evidence type="ECO:0000313" key="3">
    <source>
        <dbReference type="Proteomes" id="UP000008909"/>
    </source>
</evidence>
<accession>G7YCA8</accession>
<reference evidence="2" key="1">
    <citation type="journal article" date="2011" name="Genome Biol.">
        <title>The draft genome of the carcinogenic human liver fluke Clonorchis sinensis.</title>
        <authorList>
            <person name="Wang X."/>
            <person name="Chen W."/>
            <person name="Huang Y."/>
            <person name="Sun J."/>
            <person name="Men J."/>
            <person name="Liu H."/>
            <person name="Luo F."/>
            <person name="Guo L."/>
            <person name="Lv X."/>
            <person name="Deng C."/>
            <person name="Zhou C."/>
            <person name="Fan Y."/>
            <person name="Li X."/>
            <person name="Huang L."/>
            <person name="Hu Y."/>
            <person name="Liang C."/>
            <person name="Hu X."/>
            <person name="Xu J."/>
            <person name="Yu X."/>
        </authorList>
    </citation>
    <scope>NUCLEOTIDE SEQUENCE [LARGE SCALE GENOMIC DNA]</scope>
    <source>
        <strain evidence="2">Henan</strain>
    </source>
</reference>
<dbReference type="Proteomes" id="UP000008909">
    <property type="component" value="Unassembled WGS sequence"/>
</dbReference>
<dbReference type="AlphaFoldDB" id="G7YCA8"/>
<dbReference type="Gene3D" id="2.130.10.10">
    <property type="entry name" value="YVTN repeat-like/Quinoprotein amine dehydrogenase"/>
    <property type="match status" value="2"/>
</dbReference>
<sequence length="797" mass="89344">FDPRTQGVRANWQTNNRDQAHNRRCRERVNNHPHPPSFEGDIFQTAAASKYQWMLFDTAKIFEISQYTFQTEHYTHKATENFSTASPFVGLIKSVHSPSFCQPEIQCNLMIRVFRVDYILRYSEYPTKWKVRRQHIQLKKTHHKREIRGRSNWVHWVFHFELYETYNLQVSALEHTESEYEHNGDIQQTIHTIYTWNHVEFIDDKNEILGWSTFVLKHTNVLQNASTIIRCNAVGITCAHELRSTLCDFIIIQSFCGPTCVFVEHTSGTRVPPIQDNSHLSDYDRILGAVQKTQFFAWSCRWFTQPLLAKYGQTCVRQEDSTRGLLSCSSSTVSLALCAVSVDPDAVAYADRLTRLTKQREDITSGRRRWLEAIGPVPSSDASFPNQSFDSVTDGFTYCGRLTALVHNRNGSGTPTVLRFHPHQPHLVVADHSGMSMCSSQTLARLNYLPTPSGFDLLSRTSVGANRSRITDVQFLNCSEERGLLLSAHEDGRVRIWRNYLRDLGQDAEVVTAWVGLSELLTSSNPAGMVSHWSQYSQQLTLGGDSKIIRLWDCERESRIRDLPTTADACVTSLARSLDQSLLCAGFGDGGVRVFDLRIPASASPHHSNDCHIFSGQGDSGWIHAVAFGPCGRLYATGSTGGVSAWQLTTSISKSRPRMSERIVTSSAIRKQSSISKIEQGSRFERRPYPPRLSIPTNTPVHCTALKVDLPPLSSHLAVAGIGGSAPQLLVHRIQGGTVHSSFTHIGRERIHAPICLAVHPFEPLIVAGLKDKSVVLLLVETKRASSRVSQVLGLQG</sequence>
<dbReference type="InterPro" id="IPR036322">
    <property type="entry name" value="WD40_repeat_dom_sf"/>
</dbReference>
<name>G7YCA8_CLOSI</name>
<dbReference type="GO" id="GO:0030307">
    <property type="term" value="P:positive regulation of cell growth"/>
    <property type="evidence" value="ECO:0007669"/>
    <property type="project" value="TreeGrafter"/>
</dbReference>
<feature type="region of interest" description="Disordered" evidence="1">
    <location>
        <begin position="1"/>
        <end position="21"/>
    </location>
</feature>
<organism evidence="2 3">
    <name type="scientific">Clonorchis sinensis</name>
    <name type="common">Chinese liver fluke</name>
    <dbReference type="NCBI Taxonomy" id="79923"/>
    <lineage>
        <taxon>Eukaryota</taxon>
        <taxon>Metazoa</taxon>
        <taxon>Spiralia</taxon>
        <taxon>Lophotrochozoa</taxon>
        <taxon>Platyhelminthes</taxon>
        <taxon>Trematoda</taxon>
        <taxon>Digenea</taxon>
        <taxon>Opisthorchiida</taxon>
        <taxon>Opisthorchiata</taxon>
        <taxon>Opisthorchiidae</taxon>
        <taxon>Clonorchis</taxon>
    </lineage>
</organism>
<dbReference type="GO" id="GO:0010506">
    <property type="term" value="P:regulation of autophagy"/>
    <property type="evidence" value="ECO:0007669"/>
    <property type="project" value="TreeGrafter"/>
</dbReference>
<dbReference type="SUPFAM" id="SSF50978">
    <property type="entry name" value="WD40 repeat-like"/>
    <property type="match status" value="1"/>
</dbReference>
<gene>
    <name evidence="2" type="ORF">CLF_104771</name>
</gene>
<dbReference type="PANTHER" id="PTHR12848">
    <property type="entry name" value="REGULATORY-ASSOCIATED PROTEIN OF MTOR"/>
    <property type="match status" value="1"/>
</dbReference>
<dbReference type="InterPro" id="IPR015943">
    <property type="entry name" value="WD40/YVTN_repeat-like_dom_sf"/>
</dbReference>
<dbReference type="InterPro" id="IPR004083">
    <property type="entry name" value="Raptor"/>
</dbReference>
<evidence type="ECO:0000256" key="1">
    <source>
        <dbReference type="SAM" id="MobiDB-lite"/>
    </source>
</evidence>
<dbReference type="GO" id="GO:0009267">
    <property type="term" value="P:cellular response to starvation"/>
    <property type="evidence" value="ECO:0007669"/>
    <property type="project" value="TreeGrafter"/>
</dbReference>
<evidence type="ECO:0000313" key="2">
    <source>
        <dbReference type="EMBL" id="GAA50592.1"/>
    </source>
</evidence>
<dbReference type="PANTHER" id="PTHR12848:SF16">
    <property type="entry name" value="REGULATORY-ASSOCIATED PROTEIN OF MTOR"/>
    <property type="match status" value="1"/>
</dbReference>
<proteinExistence type="predicted"/>
<dbReference type="EMBL" id="DF143060">
    <property type="protein sequence ID" value="GAA50592.1"/>
    <property type="molecule type" value="Genomic_DNA"/>
</dbReference>
<dbReference type="SMART" id="SM00320">
    <property type="entry name" value="WD40"/>
    <property type="match status" value="5"/>
</dbReference>
<protein>
    <submittedName>
        <fullName evidence="2">Regulatory associated protein of mTOR</fullName>
    </submittedName>
</protein>